<keyword evidence="5" id="KW-1185">Reference proteome</keyword>
<evidence type="ECO:0000313" key="5">
    <source>
        <dbReference type="Proteomes" id="UP000022910"/>
    </source>
</evidence>
<dbReference type="GO" id="GO:0005740">
    <property type="term" value="C:mitochondrial envelope"/>
    <property type="evidence" value="ECO:0007669"/>
    <property type="project" value="InterPro"/>
</dbReference>
<proteinExistence type="predicted"/>
<accession>A0A015L7J1</accession>
<reference evidence="4 5" key="1">
    <citation type="submission" date="2014-02" db="EMBL/GenBank/DDBJ databases">
        <title>Single nucleus genome sequencing reveals high similarity among nuclei of an endomycorrhizal fungus.</title>
        <authorList>
            <person name="Lin K."/>
            <person name="Geurts R."/>
            <person name="Zhang Z."/>
            <person name="Limpens E."/>
            <person name="Saunders D.G."/>
            <person name="Mu D."/>
            <person name="Pang E."/>
            <person name="Cao H."/>
            <person name="Cha H."/>
            <person name="Lin T."/>
            <person name="Zhou Q."/>
            <person name="Shang Y."/>
            <person name="Li Y."/>
            <person name="Ivanov S."/>
            <person name="Sharma T."/>
            <person name="Velzen R.V."/>
            <person name="Ruijter N.D."/>
            <person name="Aanen D.K."/>
            <person name="Win J."/>
            <person name="Kamoun S."/>
            <person name="Bisseling T."/>
            <person name="Huang S."/>
        </authorList>
    </citation>
    <scope>NUCLEOTIDE SEQUENCE [LARGE SCALE GENOMIC DNA]</scope>
    <source>
        <strain evidence="5">DAOM197198w</strain>
    </source>
</reference>
<keyword evidence="2 3" id="KW-0862">Zinc</keyword>
<dbReference type="OMA" id="FDMEPLQ"/>
<dbReference type="PROSITE" id="PS51359">
    <property type="entry name" value="COX5B_2"/>
    <property type="match status" value="1"/>
</dbReference>
<dbReference type="GO" id="GO:0046872">
    <property type="term" value="F:metal ion binding"/>
    <property type="evidence" value="ECO:0007669"/>
    <property type="project" value="UniProtKB-KW"/>
</dbReference>
<sequence length="158" mass="17123">MLSSALRSTVGSVRTIVSRGVIRQPHSSKARAFSVLSPRFGELSSNFFGPGAKPGTVADDIDQATGIERAELLSKLEGKDIYDLSPLKITAVGTKKDPVMVKSVDPVRFVGCTGFPVDSHETVWLGVDKNHEFDRCPECGQIFKLDFIGSENEGHGHH</sequence>
<dbReference type="CDD" id="cd00924">
    <property type="entry name" value="Cyt_c_Oxidase_Vb"/>
    <property type="match status" value="1"/>
</dbReference>
<dbReference type="HOGENOM" id="CLU_091071_2_0_1"/>
<dbReference type="GO" id="GO:0045277">
    <property type="term" value="C:respiratory chain complex IV"/>
    <property type="evidence" value="ECO:0007669"/>
    <property type="project" value="InterPro"/>
</dbReference>
<organism evidence="4 5">
    <name type="scientific">Rhizophagus irregularis (strain DAOM 197198w)</name>
    <name type="common">Glomus intraradices</name>
    <dbReference type="NCBI Taxonomy" id="1432141"/>
    <lineage>
        <taxon>Eukaryota</taxon>
        <taxon>Fungi</taxon>
        <taxon>Fungi incertae sedis</taxon>
        <taxon>Mucoromycota</taxon>
        <taxon>Glomeromycotina</taxon>
        <taxon>Glomeromycetes</taxon>
        <taxon>Glomerales</taxon>
        <taxon>Glomeraceae</taxon>
        <taxon>Rhizophagus</taxon>
    </lineage>
</organism>
<name>A0A015L7J1_RHIIW</name>
<feature type="binding site" evidence="3">
    <location>
        <position position="112"/>
    </location>
    <ligand>
        <name>Zn(2+)</name>
        <dbReference type="ChEBI" id="CHEBI:29105"/>
    </ligand>
</feature>
<dbReference type="AlphaFoldDB" id="A0A015L7J1"/>
<evidence type="ECO:0000256" key="2">
    <source>
        <dbReference type="ARBA" id="ARBA00022833"/>
    </source>
</evidence>
<dbReference type="Pfam" id="PF01215">
    <property type="entry name" value="COX5B"/>
    <property type="match status" value="1"/>
</dbReference>
<evidence type="ECO:0000256" key="1">
    <source>
        <dbReference type="ARBA" id="ARBA00022723"/>
    </source>
</evidence>
<dbReference type="PANTHER" id="PTHR10122">
    <property type="entry name" value="CYTOCHROME C OXIDASE SUBUNIT 5B, MITOCHONDRIAL"/>
    <property type="match status" value="1"/>
</dbReference>
<protein>
    <submittedName>
        <fullName evidence="4">Cytochrome c oxidase subunit IV</fullName>
    </submittedName>
</protein>
<feature type="binding site" evidence="3">
    <location>
        <position position="139"/>
    </location>
    <ligand>
        <name>Zn(2+)</name>
        <dbReference type="ChEBI" id="CHEBI:29105"/>
    </ligand>
</feature>
<dbReference type="SUPFAM" id="SSF57802">
    <property type="entry name" value="Rubredoxin-like"/>
    <property type="match status" value="1"/>
</dbReference>
<dbReference type="SMR" id="A0A015L7J1"/>
<dbReference type="GO" id="GO:0006123">
    <property type="term" value="P:mitochondrial electron transport, cytochrome c to oxygen"/>
    <property type="evidence" value="ECO:0007669"/>
    <property type="project" value="InterPro"/>
</dbReference>
<evidence type="ECO:0000256" key="3">
    <source>
        <dbReference type="PIRSR" id="PIRSR602124-2"/>
    </source>
</evidence>
<dbReference type="InterPro" id="IPR036972">
    <property type="entry name" value="Cyt_c_oxidase_su5b_sf"/>
</dbReference>
<feature type="binding site" evidence="3">
    <location>
        <position position="136"/>
    </location>
    <ligand>
        <name>Zn(2+)</name>
        <dbReference type="ChEBI" id="CHEBI:29105"/>
    </ligand>
</feature>
<dbReference type="InterPro" id="IPR002124">
    <property type="entry name" value="Cyt_c_oxidase_su5b"/>
</dbReference>
<dbReference type="PANTHER" id="PTHR10122:SF0">
    <property type="entry name" value="CYTOCHROME C OXIDASE SUBUNIT 5B, ISOFORM A-RELATED"/>
    <property type="match status" value="1"/>
</dbReference>
<feature type="binding site" evidence="3">
    <location>
        <position position="120"/>
    </location>
    <ligand>
        <name>Zn(2+)</name>
        <dbReference type="ChEBI" id="CHEBI:29105"/>
    </ligand>
</feature>
<gene>
    <name evidence="4" type="ORF">RirG_039970</name>
</gene>
<evidence type="ECO:0000313" key="4">
    <source>
        <dbReference type="EMBL" id="EXX75629.1"/>
    </source>
</evidence>
<dbReference type="Proteomes" id="UP000022910">
    <property type="component" value="Unassembled WGS sequence"/>
</dbReference>
<comment type="caution">
    <text evidence="4">The sequence shown here is derived from an EMBL/GenBank/DDBJ whole genome shotgun (WGS) entry which is preliminary data.</text>
</comment>
<dbReference type="EMBL" id="JEMT01012386">
    <property type="protein sequence ID" value="EXX75629.1"/>
    <property type="molecule type" value="Genomic_DNA"/>
</dbReference>
<keyword evidence="1 3" id="KW-0479">Metal-binding</keyword>
<dbReference type="Gene3D" id="2.60.11.10">
    <property type="entry name" value="Cytochrome c oxidase, subunit Vb"/>
    <property type="match status" value="1"/>
</dbReference>